<protein>
    <submittedName>
        <fullName evidence="2">Uncharacterized protein</fullName>
    </submittedName>
</protein>
<keyword evidence="1" id="KW-0732">Signal</keyword>
<dbReference type="RefSeq" id="WP_014801957.1">
    <property type="nucleotide sequence ID" value="NC_018020.1"/>
</dbReference>
<sequence length="302" mass="34027">MKRSLLYIPVAVLVFSSLLNAQAEPVKPAVKEAKVFSLNINAPADAVATDIEFSDIDLSKATDAEKIGGARVKVVRTKEKVFREALAPEVQFFRVRSIHKTGVAGAYSRSYAVKDYLRKAYREPKLPLVQEGQTEYLLGSRIELPVQPNLVTKYKIGEGEFIEYREPLVFDKPDTYKMQVNLENSANEVVFTKNYVFKVELNPPKTRVVIAEPLHTKRGITVGKNSSVVFLVEDAESGRAKTFYRIVTFGKDMNALPFIEYGKRLTYTDLKGIGDMGVLQFYSIDKAGNKEEVKTETFYTEE</sequence>
<dbReference type="EMBL" id="CP002959">
    <property type="protein sequence ID" value="AFM11439.1"/>
    <property type="molecule type" value="Genomic_DNA"/>
</dbReference>
<dbReference type="Proteomes" id="UP000006048">
    <property type="component" value="Chromosome"/>
</dbReference>
<name>I4B2D2_TURPD</name>
<organism evidence="2 3">
    <name type="scientific">Turneriella parva (strain ATCC BAA-1111 / DSM 21527 / NCTC 11395 / H)</name>
    <name type="common">Leptospira parva</name>
    <dbReference type="NCBI Taxonomy" id="869212"/>
    <lineage>
        <taxon>Bacteria</taxon>
        <taxon>Pseudomonadati</taxon>
        <taxon>Spirochaetota</taxon>
        <taxon>Spirochaetia</taxon>
        <taxon>Leptospirales</taxon>
        <taxon>Leptospiraceae</taxon>
        <taxon>Turneriella</taxon>
    </lineage>
</organism>
<dbReference type="PATRIC" id="fig|869212.3.peg.763"/>
<proteinExistence type="predicted"/>
<dbReference type="STRING" id="869212.Turpa_0788"/>
<evidence type="ECO:0000256" key="1">
    <source>
        <dbReference type="SAM" id="SignalP"/>
    </source>
</evidence>
<feature type="signal peptide" evidence="1">
    <location>
        <begin position="1"/>
        <end position="23"/>
    </location>
</feature>
<keyword evidence="3" id="KW-1185">Reference proteome</keyword>
<dbReference type="KEGG" id="tpx:Turpa_0788"/>
<feature type="chain" id="PRO_5003685786" evidence="1">
    <location>
        <begin position="24"/>
        <end position="302"/>
    </location>
</feature>
<reference evidence="2 3" key="1">
    <citation type="submission" date="2012-06" db="EMBL/GenBank/DDBJ databases">
        <title>The complete chromosome of genome of Turneriella parva DSM 21527.</title>
        <authorList>
            <consortium name="US DOE Joint Genome Institute (JGI-PGF)"/>
            <person name="Lucas S."/>
            <person name="Han J."/>
            <person name="Lapidus A."/>
            <person name="Bruce D."/>
            <person name="Goodwin L."/>
            <person name="Pitluck S."/>
            <person name="Peters L."/>
            <person name="Kyrpides N."/>
            <person name="Mavromatis K."/>
            <person name="Ivanova N."/>
            <person name="Mikhailova N."/>
            <person name="Chertkov O."/>
            <person name="Detter J.C."/>
            <person name="Tapia R."/>
            <person name="Han C."/>
            <person name="Land M."/>
            <person name="Hauser L."/>
            <person name="Markowitz V."/>
            <person name="Cheng J.-F."/>
            <person name="Hugenholtz P."/>
            <person name="Woyke T."/>
            <person name="Wu D."/>
            <person name="Gronow S."/>
            <person name="Wellnitz S."/>
            <person name="Brambilla E."/>
            <person name="Klenk H.-P."/>
            <person name="Eisen J.A."/>
        </authorList>
    </citation>
    <scope>NUCLEOTIDE SEQUENCE [LARGE SCALE GENOMIC DNA]</scope>
    <source>
        <strain evidence="3">ATCC BAA-1111 / DSM 21527 / NCTC 11395 / H</strain>
    </source>
</reference>
<gene>
    <name evidence="2" type="ordered locus">Turpa_0788</name>
</gene>
<evidence type="ECO:0000313" key="2">
    <source>
        <dbReference type="EMBL" id="AFM11439.1"/>
    </source>
</evidence>
<evidence type="ECO:0000313" key="3">
    <source>
        <dbReference type="Proteomes" id="UP000006048"/>
    </source>
</evidence>
<dbReference type="HOGENOM" id="CLU_921154_0_0_12"/>
<dbReference type="AlphaFoldDB" id="I4B2D2"/>
<accession>I4B2D2</accession>